<dbReference type="AlphaFoldDB" id="A0A517S9E8"/>
<evidence type="ECO:0000256" key="3">
    <source>
        <dbReference type="ARBA" id="ARBA00022801"/>
    </source>
</evidence>
<dbReference type="InParanoid" id="A0A517S9E8"/>
<evidence type="ECO:0000256" key="5">
    <source>
        <dbReference type="SAM" id="MobiDB-lite"/>
    </source>
</evidence>
<evidence type="ECO:0000259" key="6">
    <source>
        <dbReference type="Pfam" id="PF00884"/>
    </source>
</evidence>
<keyword evidence="3 7" id="KW-0378">Hydrolase</keyword>
<dbReference type="PANTHER" id="PTHR42693">
    <property type="entry name" value="ARYLSULFATASE FAMILY MEMBER"/>
    <property type="match status" value="1"/>
</dbReference>
<dbReference type="SUPFAM" id="SSF53649">
    <property type="entry name" value="Alkaline phosphatase-like"/>
    <property type="match status" value="1"/>
</dbReference>
<dbReference type="Gene3D" id="3.40.720.10">
    <property type="entry name" value="Alkaline Phosphatase, subunit A"/>
    <property type="match status" value="1"/>
</dbReference>
<reference evidence="7 8" key="1">
    <citation type="submission" date="2019-02" db="EMBL/GenBank/DDBJ databases">
        <title>Deep-cultivation of Planctomycetes and their phenomic and genomic characterization uncovers novel biology.</title>
        <authorList>
            <person name="Wiegand S."/>
            <person name="Jogler M."/>
            <person name="Boedeker C."/>
            <person name="Pinto D."/>
            <person name="Vollmers J."/>
            <person name="Rivas-Marin E."/>
            <person name="Kohn T."/>
            <person name="Peeters S.H."/>
            <person name="Heuer A."/>
            <person name="Rast P."/>
            <person name="Oberbeckmann S."/>
            <person name="Bunk B."/>
            <person name="Jeske O."/>
            <person name="Meyerdierks A."/>
            <person name="Storesund J.E."/>
            <person name="Kallscheuer N."/>
            <person name="Luecker S."/>
            <person name="Lage O.M."/>
            <person name="Pohl T."/>
            <person name="Merkel B.J."/>
            <person name="Hornburger P."/>
            <person name="Mueller R.-W."/>
            <person name="Bruemmer F."/>
            <person name="Labrenz M."/>
            <person name="Spormann A.M."/>
            <person name="Op den Camp H."/>
            <person name="Overmann J."/>
            <person name="Amann R."/>
            <person name="Jetten M.S.M."/>
            <person name="Mascher T."/>
            <person name="Medema M.H."/>
            <person name="Devos D.P."/>
            <person name="Kaster A.-K."/>
            <person name="Ovreas L."/>
            <person name="Rohde M."/>
            <person name="Galperin M.Y."/>
            <person name="Jogler C."/>
        </authorList>
    </citation>
    <scope>NUCLEOTIDE SEQUENCE [LARGE SCALE GENOMIC DNA]</scope>
    <source>
        <strain evidence="7 8">Pan44</strain>
    </source>
</reference>
<feature type="compositionally biased region" description="Basic and acidic residues" evidence="5">
    <location>
        <begin position="69"/>
        <end position="87"/>
    </location>
</feature>
<dbReference type="InterPro" id="IPR000917">
    <property type="entry name" value="Sulfatase_N"/>
</dbReference>
<dbReference type="InterPro" id="IPR017850">
    <property type="entry name" value="Alkaline_phosphatase_core_sf"/>
</dbReference>
<dbReference type="Gene3D" id="3.30.1120.10">
    <property type="match status" value="1"/>
</dbReference>
<dbReference type="GO" id="GO:0004065">
    <property type="term" value="F:arylsulfatase activity"/>
    <property type="evidence" value="ECO:0007669"/>
    <property type="project" value="UniProtKB-EC"/>
</dbReference>
<feature type="domain" description="Sulfatase N-terminal" evidence="6">
    <location>
        <begin position="102"/>
        <end position="514"/>
    </location>
</feature>
<dbReference type="Proteomes" id="UP000315700">
    <property type="component" value="Chromosome"/>
</dbReference>
<dbReference type="OrthoDB" id="9762324at2"/>
<dbReference type="GO" id="GO:0046872">
    <property type="term" value="F:metal ion binding"/>
    <property type="evidence" value="ECO:0007669"/>
    <property type="project" value="UniProtKB-KW"/>
</dbReference>
<dbReference type="InterPro" id="IPR024607">
    <property type="entry name" value="Sulfatase_CS"/>
</dbReference>
<dbReference type="EC" id="3.1.6.1" evidence="7"/>
<dbReference type="CDD" id="cd16025">
    <property type="entry name" value="PAS_like"/>
    <property type="match status" value="1"/>
</dbReference>
<gene>
    <name evidence="7" type="primary">atsA_4</name>
    <name evidence="7" type="ORF">Pan44_07450</name>
</gene>
<accession>A0A517S9E8</accession>
<evidence type="ECO:0000256" key="1">
    <source>
        <dbReference type="ARBA" id="ARBA00008779"/>
    </source>
</evidence>
<proteinExistence type="inferred from homology"/>
<dbReference type="PANTHER" id="PTHR42693:SF43">
    <property type="entry name" value="BLL2667 PROTEIN"/>
    <property type="match status" value="1"/>
</dbReference>
<dbReference type="KEGG" id="ccos:Pan44_07450"/>
<comment type="similarity">
    <text evidence="1">Belongs to the sulfatase family.</text>
</comment>
<evidence type="ECO:0000256" key="2">
    <source>
        <dbReference type="ARBA" id="ARBA00022723"/>
    </source>
</evidence>
<evidence type="ECO:0000313" key="7">
    <source>
        <dbReference type="EMBL" id="QDT52733.1"/>
    </source>
</evidence>
<protein>
    <submittedName>
        <fullName evidence="7">Arylsulfatase</fullName>
        <ecNumber evidence="7">3.1.6.1</ecNumber>
    </submittedName>
</protein>
<dbReference type="EMBL" id="CP036271">
    <property type="protein sequence ID" value="QDT52733.1"/>
    <property type="molecule type" value="Genomic_DNA"/>
</dbReference>
<keyword evidence="2" id="KW-0479">Metal-binding</keyword>
<organism evidence="7 8">
    <name type="scientific">Caulifigura coniformis</name>
    <dbReference type="NCBI Taxonomy" id="2527983"/>
    <lineage>
        <taxon>Bacteria</taxon>
        <taxon>Pseudomonadati</taxon>
        <taxon>Planctomycetota</taxon>
        <taxon>Planctomycetia</taxon>
        <taxon>Planctomycetales</taxon>
        <taxon>Planctomycetaceae</taxon>
        <taxon>Caulifigura</taxon>
    </lineage>
</organism>
<evidence type="ECO:0000256" key="4">
    <source>
        <dbReference type="ARBA" id="ARBA00022837"/>
    </source>
</evidence>
<dbReference type="InterPro" id="IPR050738">
    <property type="entry name" value="Sulfatase"/>
</dbReference>
<dbReference type="Pfam" id="PF00884">
    <property type="entry name" value="Sulfatase"/>
    <property type="match status" value="1"/>
</dbReference>
<name>A0A517S9E8_9PLAN</name>
<keyword evidence="4" id="KW-0106">Calcium</keyword>
<dbReference type="RefSeq" id="WP_145027336.1">
    <property type="nucleotide sequence ID" value="NZ_CP036271.1"/>
</dbReference>
<evidence type="ECO:0000313" key="8">
    <source>
        <dbReference type="Proteomes" id="UP000315700"/>
    </source>
</evidence>
<dbReference type="PROSITE" id="PS00523">
    <property type="entry name" value="SULFATASE_1"/>
    <property type="match status" value="1"/>
</dbReference>
<sequence length="819" mass="90156">MPGSLGPRDGSLVTIDPRGVEAKYTHLSRKKVALIATVALLSALIAHPHSNLAIAQDQPASGGTPKVLPRPDFKFKGKEGKTYKESDPPQFPQPAAAPKGAPNVVLILLDDTGFGQYSTFGGGVPSPTLDKLASEGLKYNRFHTTALCSPTRAALITGRNHHSAATGVITEAATGYDGYTCVLPRSCGTIGEVLRQNGYMTAWIGKNHNTPAWETSAVGPFDRWANGLGFDYFYGFNAGDMNHWDPLLFENRNLVPKSNDANYHLTEDLADRAIDWVRKSTSISPDKPFFLYVAPGANHSPHHAPKEWIDRFKGQFDAGWDAYREATLKRQIEKGVVPPDTKLTARSEGLPAWSSLNDGQKKVYSRMMEVFAGYAAHVDHHMGRVIDAVKQTPNAENTIFIYIVGDNGSSAEGGIEGSLNENLFFNGFPEKWEDNLKHFDEIGGPKWFNHFPSAWAHAMCTPFQWTKQVASHFGGTRNPMIISWPAKIKDKGGLRSQFLHVIDIVPTLYEAIGITQPTMLNGIEQRPIEGASFLKTFTEKAAPETRKTQYFELLVNRGMYHDGWMASSRSFVPWVPVRGEFDPLTAKWELYDVSKDFSQSENVADKHPEKVKELEAMFWQEAEKYNVLPLDWRAVERLNAELQGRPSLAGKRNEYVYYPGQVALPDGAAPPVLNKSFAVTMDIDIPAKGAEGMVYTHGGLTGGYGIYVREGKAHFVYNMLAIERTTITSETLPTGKVSLVMNFAYEGKAGELGKPATVTLTANGKKVGEGKLPRTVPLQFSLGEGVDVGTDTGSAIDFTYKLPFSFTGTVEKVTIDLKK</sequence>
<feature type="region of interest" description="Disordered" evidence="5">
    <location>
        <begin position="56"/>
        <end position="97"/>
    </location>
</feature>
<keyword evidence="8" id="KW-1185">Reference proteome</keyword>